<evidence type="ECO:0000259" key="2">
    <source>
        <dbReference type="Pfam" id="PF12146"/>
    </source>
</evidence>
<dbReference type="PANTHER" id="PTHR12277">
    <property type="entry name" value="ALPHA/BETA HYDROLASE DOMAIN-CONTAINING PROTEIN"/>
    <property type="match status" value="1"/>
</dbReference>
<accession>A0A6N2C9D1</accession>
<protein>
    <recommendedName>
        <fullName evidence="2">Serine aminopeptidase S33 domain-containing protein</fullName>
    </recommendedName>
</protein>
<dbReference type="InterPro" id="IPR029058">
    <property type="entry name" value="AB_hydrolase_fold"/>
</dbReference>
<feature type="domain" description="Serine aminopeptidase S33" evidence="2">
    <location>
        <begin position="70"/>
        <end position="174"/>
    </location>
</feature>
<evidence type="ECO:0000256" key="1">
    <source>
        <dbReference type="SAM" id="MobiDB-lite"/>
    </source>
</evidence>
<feature type="region of interest" description="Disordered" evidence="1">
    <location>
        <begin position="278"/>
        <end position="349"/>
    </location>
</feature>
<dbReference type="InterPro" id="IPR022742">
    <property type="entry name" value="Hydrolase_4"/>
</dbReference>
<gene>
    <name evidence="3" type="ORF">EJD97_014189</name>
</gene>
<dbReference type="Pfam" id="PF12146">
    <property type="entry name" value="Hydrolase_4"/>
    <property type="match status" value="1"/>
</dbReference>
<dbReference type="SUPFAM" id="SSF53474">
    <property type="entry name" value="alpha/beta-Hydrolases"/>
    <property type="match status" value="1"/>
</dbReference>
<sequence>MGAVTSSMAAKFAFFPPNPPSYGVVVEESTGKLKLTEVAAKENVDVLKLPTKKGTEIVAVYIRNPAATLTVLYSHGNAADLGQMYELFVELSHLLRVNLMGYDYSGYGRSTGKPSEQNTYADIEAAYRCLEETYGVKEEDVIVYGQSVGSGPTLDLASRLSRLRAVVLHSPILSGLRVMYAVKRTYWFDIYKNIDKIPLVECPVLIIHGTADDVVDCSHGKQLFELSKQKYEPLWVKTGNHCDLELFPEYIIHLKKFISAIEKSTSFRNISALSMNQIDKPRSSTDCRPRPSTDQREKSRLSTEKREPRTSTDQREKSRASIDRKEKSSKSVDLSDKANDNTEQQEKARKSIDRFGNMMRSAVLCNIDCFKPVGANV</sequence>
<dbReference type="PANTHER" id="PTHR12277:SF191">
    <property type="entry name" value="ALPHA_BETA-HYDROLASES SUPERFAMILY PROTEIN"/>
    <property type="match status" value="1"/>
</dbReference>
<evidence type="ECO:0000313" key="3">
    <source>
        <dbReference type="EMBL" id="TMX03785.1"/>
    </source>
</evidence>
<dbReference type="AlphaFoldDB" id="A0A6N2C9D1"/>
<comment type="caution">
    <text evidence="3">The sequence shown here is derived from an EMBL/GenBank/DDBJ whole genome shotgun (WGS) entry which is preliminary data.</text>
</comment>
<dbReference type="EMBL" id="RXGB01000366">
    <property type="protein sequence ID" value="TMX03785.1"/>
    <property type="molecule type" value="Genomic_DNA"/>
</dbReference>
<reference evidence="3" key="1">
    <citation type="submission" date="2019-05" db="EMBL/GenBank/DDBJ databases">
        <title>The de novo reference genome and transcriptome assemblies of the wild tomato species Solanum chilense.</title>
        <authorList>
            <person name="Stam R."/>
            <person name="Nosenko T."/>
            <person name="Hoerger A.C."/>
            <person name="Stephan W."/>
            <person name="Seidel M.A."/>
            <person name="Kuhn J.M.M."/>
            <person name="Haberer G."/>
            <person name="Tellier A."/>
        </authorList>
    </citation>
    <scope>NUCLEOTIDE SEQUENCE</scope>
    <source>
        <tissue evidence="3">Mature leaves</tissue>
    </source>
</reference>
<proteinExistence type="predicted"/>
<feature type="compositionally biased region" description="Basic and acidic residues" evidence="1">
    <location>
        <begin position="279"/>
        <end position="349"/>
    </location>
</feature>
<dbReference type="Gene3D" id="3.40.50.1820">
    <property type="entry name" value="alpha/beta hydrolase"/>
    <property type="match status" value="1"/>
</dbReference>
<name>A0A6N2C9D1_SOLCI</name>
<organism evidence="3">
    <name type="scientific">Solanum chilense</name>
    <name type="common">Tomato</name>
    <name type="synonym">Lycopersicon chilense</name>
    <dbReference type="NCBI Taxonomy" id="4083"/>
    <lineage>
        <taxon>Eukaryota</taxon>
        <taxon>Viridiplantae</taxon>
        <taxon>Streptophyta</taxon>
        <taxon>Embryophyta</taxon>
        <taxon>Tracheophyta</taxon>
        <taxon>Spermatophyta</taxon>
        <taxon>Magnoliopsida</taxon>
        <taxon>eudicotyledons</taxon>
        <taxon>Gunneridae</taxon>
        <taxon>Pentapetalae</taxon>
        <taxon>asterids</taxon>
        <taxon>lamiids</taxon>
        <taxon>Solanales</taxon>
        <taxon>Solanaceae</taxon>
        <taxon>Solanoideae</taxon>
        <taxon>Solaneae</taxon>
        <taxon>Solanum</taxon>
        <taxon>Solanum subgen. Lycopersicon</taxon>
    </lineage>
</organism>